<dbReference type="Gene3D" id="1.10.510.10">
    <property type="entry name" value="Transferase(Phosphotransferase) domain 1"/>
    <property type="match status" value="1"/>
</dbReference>
<evidence type="ECO:0000256" key="5">
    <source>
        <dbReference type="ARBA" id="ARBA00046288"/>
    </source>
</evidence>
<evidence type="ECO:0000256" key="3">
    <source>
        <dbReference type="ARBA" id="ARBA00022989"/>
    </source>
</evidence>
<dbReference type="AlphaFoldDB" id="A0A6A3AAS0"/>
<proteinExistence type="predicted"/>
<keyword evidence="4" id="KW-0472">Membrane</keyword>
<dbReference type="SUPFAM" id="SSF56112">
    <property type="entry name" value="Protein kinase-like (PK-like)"/>
    <property type="match status" value="1"/>
</dbReference>
<organism evidence="6 7">
    <name type="scientific">Hibiscus syriacus</name>
    <name type="common">Rose of Sharon</name>
    <dbReference type="NCBI Taxonomy" id="106335"/>
    <lineage>
        <taxon>Eukaryota</taxon>
        <taxon>Viridiplantae</taxon>
        <taxon>Streptophyta</taxon>
        <taxon>Embryophyta</taxon>
        <taxon>Tracheophyta</taxon>
        <taxon>Spermatophyta</taxon>
        <taxon>Magnoliopsida</taxon>
        <taxon>eudicotyledons</taxon>
        <taxon>Gunneridae</taxon>
        <taxon>Pentapetalae</taxon>
        <taxon>rosids</taxon>
        <taxon>malvids</taxon>
        <taxon>Malvales</taxon>
        <taxon>Malvaceae</taxon>
        <taxon>Malvoideae</taxon>
        <taxon>Hibiscus</taxon>
    </lineage>
</organism>
<comment type="subcellular location">
    <subcellularLocation>
        <location evidence="5">Endomembrane system</location>
        <topology evidence="5">Single-pass type I membrane protein</topology>
    </subcellularLocation>
</comment>
<evidence type="ECO:0000313" key="7">
    <source>
        <dbReference type="Proteomes" id="UP000436088"/>
    </source>
</evidence>
<name>A0A6A3AAS0_HIBSY</name>
<keyword evidence="1" id="KW-0812">Transmembrane</keyword>
<dbReference type="EMBL" id="VEPZ02001028">
    <property type="protein sequence ID" value="KAE8700807.1"/>
    <property type="molecule type" value="Genomic_DNA"/>
</dbReference>
<accession>A0A6A3AAS0</accession>
<sequence>MFLMEHSLNIYTATPFNLHLYRKTSMHQIPNMMQYEKPSTWTGNLQSCAVYLTEDYAAKISDFSFLNNGTTPKVGPATMMLLESRPESNVYSFGLILFEMITCRIPYSVDNGSFCCRLGLGLLEKVSTVPLKEMVDTTLKFFQQDELASLFQVVKTRVNPVAKERPIMREIAANLNEITAVGPDGATSKLSPFGGLSLKSCTRKQVEQ</sequence>
<reference evidence="6" key="1">
    <citation type="submission" date="2019-09" db="EMBL/GenBank/DDBJ databases">
        <title>Draft genome information of white flower Hibiscus syriacus.</title>
        <authorList>
            <person name="Kim Y.-M."/>
        </authorList>
    </citation>
    <scope>NUCLEOTIDE SEQUENCE [LARGE SCALE GENOMIC DNA]</scope>
    <source>
        <strain evidence="6">YM2019G1</strain>
    </source>
</reference>
<evidence type="ECO:0000313" key="6">
    <source>
        <dbReference type="EMBL" id="KAE8700807.1"/>
    </source>
</evidence>
<evidence type="ECO:0000256" key="2">
    <source>
        <dbReference type="ARBA" id="ARBA00022729"/>
    </source>
</evidence>
<evidence type="ECO:0000256" key="4">
    <source>
        <dbReference type="ARBA" id="ARBA00023136"/>
    </source>
</evidence>
<comment type="caution">
    <text evidence="6">The sequence shown here is derived from an EMBL/GenBank/DDBJ whole genome shotgun (WGS) entry which is preliminary data.</text>
</comment>
<dbReference type="PANTHER" id="PTHR46084:SF14">
    <property type="entry name" value="PROTEIN KINASE DOMAIN-CONTAINING PROTEIN"/>
    <property type="match status" value="1"/>
</dbReference>
<evidence type="ECO:0000256" key="1">
    <source>
        <dbReference type="ARBA" id="ARBA00022692"/>
    </source>
</evidence>
<dbReference type="InterPro" id="IPR011009">
    <property type="entry name" value="Kinase-like_dom_sf"/>
</dbReference>
<protein>
    <recommendedName>
        <fullName evidence="8">Protein kinase domain-containing protein</fullName>
    </recommendedName>
</protein>
<keyword evidence="2" id="KW-0732">Signal</keyword>
<gene>
    <name evidence="6" type="ORF">F3Y22_tig00110556pilonHSYRG00786</name>
</gene>
<dbReference type="PANTHER" id="PTHR46084">
    <property type="entry name" value="PROTEIN MALE DISCOVERER 2"/>
    <property type="match status" value="1"/>
</dbReference>
<dbReference type="GO" id="GO:0012505">
    <property type="term" value="C:endomembrane system"/>
    <property type="evidence" value="ECO:0007669"/>
    <property type="project" value="UniProtKB-SubCell"/>
</dbReference>
<dbReference type="Proteomes" id="UP000436088">
    <property type="component" value="Unassembled WGS sequence"/>
</dbReference>
<evidence type="ECO:0008006" key="8">
    <source>
        <dbReference type="Google" id="ProtNLM"/>
    </source>
</evidence>
<keyword evidence="3" id="KW-1133">Transmembrane helix</keyword>
<keyword evidence="7" id="KW-1185">Reference proteome</keyword>